<evidence type="ECO:0000313" key="1">
    <source>
        <dbReference type="EMBL" id="MEM4988331.1"/>
    </source>
</evidence>
<protein>
    <recommendedName>
        <fullName evidence="3">Cyclic nucleotide-binding domain-containing protein</fullName>
    </recommendedName>
</protein>
<accession>A0ABU9PWH9</accession>
<keyword evidence="2" id="KW-1185">Reference proteome</keyword>
<name>A0ABU9PWH9_9BURK</name>
<sequence length="98" mass="10724">MNASIVTQTRDKEYEMPLFALPDPQDLADIIADRLDLLCNDPLSVEARAQVIDNCIAPAMLMIRAGEMVCAAGELEQMVFVNLIGSLVAQAETSTWLN</sequence>
<dbReference type="RefSeq" id="WP_342829776.1">
    <property type="nucleotide sequence ID" value="NZ_JBANDC010000008.1"/>
</dbReference>
<comment type="caution">
    <text evidence="1">The sequence shown here is derived from an EMBL/GenBank/DDBJ whole genome shotgun (WGS) entry which is preliminary data.</text>
</comment>
<dbReference type="EMBL" id="JBANDC010000008">
    <property type="protein sequence ID" value="MEM4988331.1"/>
    <property type="molecule type" value="Genomic_DNA"/>
</dbReference>
<reference evidence="1 2" key="1">
    <citation type="submission" date="2024-02" db="EMBL/GenBank/DDBJ databases">
        <title>Draft genome sequence of Collimonas sp. strain H4R21, an effective mineral-weathering bacterial strain isolated from the beech rhizosphere.</title>
        <authorList>
            <person name="Morin E."/>
            <person name="Uroz S."/>
            <person name="Leveau J.H.J."/>
            <person name="Kumar R."/>
            <person name="Rey M.W."/>
            <person name="Pham J."/>
        </authorList>
    </citation>
    <scope>NUCLEOTIDE SEQUENCE [LARGE SCALE GENOMIC DNA]</scope>
    <source>
        <strain evidence="1 2">H4R21</strain>
    </source>
</reference>
<evidence type="ECO:0008006" key="3">
    <source>
        <dbReference type="Google" id="ProtNLM"/>
    </source>
</evidence>
<proteinExistence type="predicted"/>
<evidence type="ECO:0000313" key="2">
    <source>
        <dbReference type="Proteomes" id="UP001495910"/>
    </source>
</evidence>
<gene>
    <name evidence="1" type="ORF">V8G57_13120</name>
</gene>
<organism evidence="1 2">
    <name type="scientific">Collimonas rhizosphaerae</name>
    <dbReference type="NCBI Taxonomy" id="3126357"/>
    <lineage>
        <taxon>Bacteria</taxon>
        <taxon>Pseudomonadati</taxon>
        <taxon>Pseudomonadota</taxon>
        <taxon>Betaproteobacteria</taxon>
        <taxon>Burkholderiales</taxon>
        <taxon>Oxalobacteraceae</taxon>
        <taxon>Collimonas</taxon>
    </lineage>
</organism>
<dbReference type="Proteomes" id="UP001495910">
    <property type="component" value="Unassembled WGS sequence"/>
</dbReference>